<protein>
    <submittedName>
        <fullName evidence="6">ABC transporter substrate-binding protein</fullName>
    </submittedName>
</protein>
<dbReference type="PANTHER" id="PTHR30532:SF1">
    <property type="entry name" value="IRON(3+)-HYDROXAMATE-BINDING PROTEIN FHUD"/>
    <property type="match status" value="1"/>
</dbReference>
<keyword evidence="3" id="KW-0732">Signal</keyword>
<comment type="caution">
    <text evidence="6">The sequence shown here is derived from an EMBL/GenBank/DDBJ whole genome shotgun (WGS) entry which is preliminary data.</text>
</comment>
<organism evidence="6 7">
    <name type="scientific">Halobellus rarus</name>
    <dbReference type="NCBI Taxonomy" id="1126237"/>
    <lineage>
        <taxon>Archaea</taxon>
        <taxon>Methanobacteriati</taxon>
        <taxon>Methanobacteriota</taxon>
        <taxon>Stenosarchaea group</taxon>
        <taxon>Halobacteria</taxon>
        <taxon>Halobacteriales</taxon>
        <taxon>Haloferacaceae</taxon>
        <taxon>Halobellus</taxon>
    </lineage>
</organism>
<dbReference type="RefSeq" id="WP_390278239.1">
    <property type="nucleotide sequence ID" value="NZ_JBHUDK010000016.1"/>
</dbReference>
<reference evidence="6 7" key="1">
    <citation type="journal article" date="2019" name="Int. J. Syst. Evol. Microbiol.">
        <title>The Global Catalogue of Microorganisms (GCM) 10K type strain sequencing project: providing services to taxonomists for standard genome sequencing and annotation.</title>
        <authorList>
            <consortium name="The Broad Institute Genomics Platform"/>
            <consortium name="The Broad Institute Genome Sequencing Center for Infectious Disease"/>
            <person name="Wu L."/>
            <person name="Ma J."/>
        </authorList>
    </citation>
    <scope>NUCLEOTIDE SEQUENCE [LARGE SCALE GENOMIC DNA]</scope>
    <source>
        <strain evidence="6 7">CGMCC 1.12121</strain>
    </source>
</reference>
<dbReference type="PANTHER" id="PTHR30532">
    <property type="entry name" value="IRON III DICITRATE-BINDING PERIPLASMIC PROTEIN"/>
    <property type="match status" value="1"/>
</dbReference>
<evidence type="ECO:0000256" key="2">
    <source>
        <dbReference type="ARBA" id="ARBA00022448"/>
    </source>
</evidence>
<dbReference type="PROSITE" id="PS50983">
    <property type="entry name" value="FE_B12_PBP"/>
    <property type="match status" value="1"/>
</dbReference>
<dbReference type="Gene3D" id="3.40.50.1980">
    <property type="entry name" value="Nitrogenase molybdenum iron protein domain"/>
    <property type="match status" value="2"/>
</dbReference>
<evidence type="ECO:0000313" key="6">
    <source>
        <dbReference type="EMBL" id="MFD1600602.1"/>
    </source>
</evidence>
<dbReference type="AlphaFoldDB" id="A0ABD6CSK8"/>
<feature type="domain" description="Fe/B12 periplasmic-binding" evidence="5">
    <location>
        <begin position="78"/>
        <end position="374"/>
    </location>
</feature>
<dbReference type="InterPro" id="IPR002491">
    <property type="entry name" value="ABC_transptr_periplasmic_BD"/>
</dbReference>
<dbReference type="SUPFAM" id="SSF53807">
    <property type="entry name" value="Helical backbone' metal receptor"/>
    <property type="match status" value="1"/>
</dbReference>
<accession>A0ABD6CSK8</accession>
<keyword evidence="2" id="KW-0813">Transport</keyword>
<evidence type="ECO:0000256" key="3">
    <source>
        <dbReference type="ARBA" id="ARBA00022729"/>
    </source>
</evidence>
<name>A0ABD6CSK8_9EURY</name>
<dbReference type="Proteomes" id="UP001597085">
    <property type="component" value="Unassembled WGS sequence"/>
</dbReference>
<keyword evidence="7" id="KW-1185">Reference proteome</keyword>
<proteinExistence type="predicted"/>
<dbReference type="InterPro" id="IPR051313">
    <property type="entry name" value="Bact_iron-sidero_bind"/>
</dbReference>
<evidence type="ECO:0000256" key="1">
    <source>
        <dbReference type="ARBA" id="ARBA00004196"/>
    </source>
</evidence>
<evidence type="ECO:0000259" key="5">
    <source>
        <dbReference type="PROSITE" id="PS50983"/>
    </source>
</evidence>
<sequence>MSDSDVVEIPTRRDIVKSGGAVVGGSLLAGCSGDDTSPSSNNTTASTTTSTESATADQSYSVTMEPVGEVEFDEVPESWLAMTAGYADMGIALGQQPPEGITSTGRYHTHHYDDIPDISVNKEDILQLFDAGIDKELFYSLDVDLHVFDPNFLINRVENLDETDIAEIESNISPLIGNTIFSRQYSWHDGYPYYTMYEAFEKMAEVFQEQERYQAFVDLHDEVIGEVTERIPPESERPSVATLMVVSEEPGEFYPFRIEQGTGWKQWRDLGVKDGLAGTGTESFTASRATMGYEALLEADPDYLMLYGYESMSASEFRDTFLTYLQNHEVGSRLTAVENGNVYRAGGFYQGPIINLSLTERAAKQLYPEEFDAGEQLYDRQRVANIINGDL</sequence>
<feature type="region of interest" description="Disordered" evidence="4">
    <location>
        <begin position="30"/>
        <end position="59"/>
    </location>
</feature>
<dbReference type="Pfam" id="PF01497">
    <property type="entry name" value="Peripla_BP_2"/>
    <property type="match status" value="1"/>
</dbReference>
<dbReference type="EMBL" id="JBHUDK010000016">
    <property type="protein sequence ID" value="MFD1600602.1"/>
    <property type="molecule type" value="Genomic_DNA"/>
</dbReference>
<evidence type="ECO:0000256" key="4">
    <source>
        <dbReference type="SAM" id="MobiDB-lite"/>
    </source>
</evidence>
<evidence type="ECO:0000313" key="7">
    <source>
        <dbReference type="Proteomes" id="UP001597085"/>
    </source>
</evidence>
<comment type="subcellular location">
    <subcellularLocation>
        <location evidence="1">Cell envelope</location>
    </subcellularLocation>
</comment>
<gene>
    <name evidence="6" type="ORF">ACFSBX_16810</name>
</gene>